<dbReference type="EMBL" id="JBDFQZ010000004">
    <property type="protein sequence ID" value="KAK9732789.1"/>
    <property type="molecule type" value="Genomic_DNA"/>
</dbReference>
<dbReference type="AlphaFoldDB" id="A0AAW1LED0"/>
<gene>
    <name evidence="1" type="ORF">RND81_04G022300</name>
</gene>
<evidence type="ECO:0000313" key="2">
    <source>
        <dbReference type="Proteomes" id="UP001443914"/>
    </source>
</evidence>
<sequence>MTTELPPSMTAMFTPEIPMKTVMKIQRATKQFFHYPNLGHTVAKCSSMEDILHYSSRRLVAIVLRTFIQYCWTGKCGLFGEGGLIMYDIGAAELTAYDFYDLLAVVFLEVIGDIRSHNICKYVQVG</sequence>
<reference evidence="1" key="1">
    <citation type="submission" date="2024-03" db="EMBL/GenBank/DDBJ databases">
        <title>WGS assembly of Saponaria officinalis var. Norfolk2.</title>
        <authorList>
            <person name="Jenkins J."/>
            <person name="Shu S."/>
            <person name="Grimwood J."/>
            <person name="Barry K."/>
            <person name="Goodstein D."/>
            <person name="Schmutz J."/>
            <person name="Leebens-Mack J."/>
            <person name="Osbourn A."/>
        </authorList>
    </citation>
    <scope>NUCLEOTIDE SEQUENCE [LARGE SCALE GENOMIC DNA]</scope>
    <source>
        <strain evidence="1">JIC</strain>
    </source>
</reference>
<evidence type="ECO:0000313" key="1">
    <source>
        <dbReference type="EMBL" id="KAK9732789.1"/>
    </source>
</evidence>
<organism evidence="1 2">
    <name type="scientific">Saponaria officinalis</name>
    <name type="common">Common soapwort</name>
    <name type="synonym">Lychnis saponaria</name>
    <dbReference type="NCBI Taxonomy" id="3572"/>
    <lineage>
        <taxon>Eukaryota</taxon>
        <taxon>Viridiplantae</taxon>
        <taxon>Streptophyta</taxon>
        <taxon>Embryophyta</taxon>
        <taxon>Tracheophyta</taxon>
        <taxon>Spermatophyta</taxon>
        <taxon>Magnoliopsida</taxon>
        <taxon>eudicotyledons</taxon>
        <taxon>Gunneridae</taxon>
        <taxon>Pentapetalae</taxon>
        <taxon>Caryophyllales</taxon>
        <taxon>Caryophyllaceae</taxon>
        <taxon>Caryophylleae</taxon>
        <taxon>Saponaria</taxon>
    </lineage>
</organism>
<dbReference type="Proteomes" id="UP001443914">
    <property type="component" value="Unassembled WGS sequence"/>
</dbReference>
<keyword evidence="2" id="KW-1185">Reference proteome</keyword>
<comment type="caution">
    <text evidence="1">The sequence shown here is derived from an EMBL/GenBank/DDBJ whole genome shotgun (WGS) entry which is preliminary data.</text>
</comment>
<accession>A0AAW1LED0</accession>
<proteinExistence type="predicted"/>
<name>A0AAW1LED0_SAPOF</name>
<protein>
    <submittedName>
        <fullName evidence="1">Uncharacterized protein</fullName>
    </submittedName>
</protein>